<reference evidence="1" key="1">
    <citation type="submission" date="2021-03" db="EMBL/GenBank/DDBJ databases">
        <title>Genomic Encyclopedia of Type Strains, Phase IV (KMG-IV): sequencing the most valuable type-strain genomes for metagenomic binning, comparative biology and taxonomic classification.</title>
        <authorList>
            <person name="Goeker M."/>
        </authorList>
    </citation>
    <scope>NUCLEOTIDE SEQUENCE</scope>
    <source>
        <strain evidence="1">DSM 23564</strain>
    </source>
</reference>
<dbReference type="EMBL" id="JAGGKQ010000014">
    <property type="protein sequence ID" value="MBP1923016.1"/>
    <property type="molecule type" value="Genomic_DNA"/>
</dbReference>
<protein>
    <submittedName>
        <fullName evidence="1">Uncharacterized protein</fullName>
    </submittedName>
</protein>
<evidence type="ECO:0000313" key="1">
    <source>
        <dbReference type="EMBL" id="MBP1923016.1"/>
    </source>
</evidence>
<dbReference type="Proteomes" id="UP000823588">
    <property type="component" value="Unassembled WGS sequence"/>
</dbReference>
<name>A0A8T4GFQ4_9EURY</name>
<evidence type="ECO:0000313" key="2">
    <source>
        <dbReference type="Proteomes" id="UP000823588"/>
    </source>
</evidence>
<sequence length="158" mass="18059">MSVFDYHLLLNELPIDDIRRALSAPEPEIDDDDVTDLEDSEPDVLHKFGTALPSLFGLPYIKLFPEEQQAENQPLGWRMESYVERGIMRALNRMGESYTNVNVEIEIELGESLEDLADRDLTELDHATLSQLRKGGHISDDQFAEAWVAIKDRNQSEE</sequence>
<dbReference type="AlphaFoldDB" id="A0A8T4GFQ4"/>
<gene>
    <name evidence="1" type="ORF">J2751_002049</name>
</gene>
<proteinExistence type="predicted"/>
<organism evidence="1 2">
    <name type="scientific">Halorubrum alkaliphilum</name>
    <dbReference type="NCBI Taxonomy" id="261290"/>
    <lineage>
        <taxon>Archaea</taxon>
        <taxon>Methanobacteriati</taxon>
        <taxon>Methanobacteriota</taxon>
        <taxon>Stenosarchaea group</taxon>
        <taxon>Halobacteria</taxon>
        <taxon>Halobacteriales</taxon>
        <taxon>Haloferacaceae</taxon>
        <taxon>Halorubrum</taxon>
    </lineage>
</organism>
<dbReference type="RefSeq" id="WP_209485693.1">
    <property type="nucleotide sequence ID" value="NZ_JAGGKQ010000014.1"/>
</dbReference>
<comment type="caution">
    <text evidence="1">The sequence shown here is derived from an EMBL/GenBank/DDBJ whole genome shotgun (WGS) entry which is preliminary data.</text>
</comment>
<keyword evidence="2" id="KW-1185">Reference proteome</keyword>
<accession>A0A8T4GFQ4</accession>